<dbReference type="InterPro" id="IPR011812">
    <property type="entry name" value="Pep_trsgly"/>
</dbReference>
<dbReference type="SUPFAM" id="SSF53955">
    <property type="entry name" value="Lysozyme-like"/>
    <property type="match status" value="1"/>
</dbReference>
<feature type="region of interest" description="Disordered" evidence="11">
    <location>
        <begin position="611"/>
        <end position="642"/>
    </location>
</feature>
<evidence type="ECO:0000256" key="12">
    <source>
        <dbReference type="SAM" id="Phobius"/>
    </source>
</evidence>
<gene>
    <name evidence="14" type="ORF">KJB30_14130</name>
</gene>
<dbReference type="Pfam" id="PF00912">
    <property type="entry name" value="Transgly"/>
    <property type="match status" value="1"/>
</dbReference>
<evidence type="ECO:0000256" key="1">
    <source>
        <dbReference type="ARBA" id="ARBA00022475"/>
    </source>
</evidence>
<feature type="domain" description="Glycosyl transferase family 51" evidence="13">
    <location>
        <begin position="417"/>
        <end position="570"/>
    </location>
</feature>
<dbReference type="Gene3D" id="1.10.3810.10">
    <property type="entry name" value="Biosynthetic peptidoglycan transglycosylase-like"/>
    <property type="match status" value="1"/>
</dbReference>
<keyword evidence="15" id="KW-1185">Reference proteome</keyword>
<comment type="caution">
    <text evidence="14">The sequence shown here is derived from an EMBL/GenBank/DDBJ whole genome shotgun (WGS) entry which is preliminary data.</text>
</comment>
<evidence type="ECO:0000256" key="2">
    <source>
        <dbReference type="ARBA" id="ARBA00022519"/>
    </source>
</evidence>
<evidence type="ECO:0000256" key="3">
    <source>
        <dbReference type="ARBA" id="ARBA00022676"/>
    </source>
</evidence>
<dbReference type="Proteomes" id="UP000784128">
    <property type="component" value="Unassembled WGS sequence"/>
</dbReference>
<proteinExistence type="predicted"/>
<dbReference type="InterPro" id="IPR036950">
    <property type="entry name" value="PBP_transglycosylase"/>
</dbReference>
<keyword evidence="2" id="KW-0997">Cell inner membrane</keyword>
<evidence type="ECO:0000256" key="9">
    <source>
        <dbReference type="ARBA" id="ARBA00023136"/>
    </source>
</evidence>
<keyword evidence="7" id="KW-0573">Peptidoglycan synthesis</keyword>
<accession>A0ABS5UBQ9</accession>
<dbReference type="RefSeq" id="WP_214300445.1">
    <property type="nucleotide sequence ID" value="NZ_JAHDYS010000014.1"/>
</dbReference>
<evidence type="ECO:0000313" key="15">
    <source>
        <dbReference type="Proteomes" id="UP000784128"/>
    </source>
</evidence>
<reference evidence="14 15" key="1">
    <citation type="submission" date="2021-05" db="EMBL/GenBank/DDBJ databases">
        <title>The draft genome of Geobacter chapellei DSM 13688.</title>
        <authorList>
            <person name="Xu Z."/>
            <person name="Masuda Y."/>
            <person name="Itoh H."/>
            <person name="Senoo K."/>
        </authorList>
    </citation>
    <scope>NUCLEOTIDE SEQUENCE [LARGE SCALE GENOMIC DNA]</scope>
    <source>
        <strain evidence="14 15">DSM 13688</strain>
    </source>
</reference>
<keyword evidence="5 12" id="KW-0812">Transmembrane</keyword>
<keyword evidence="1" id="KW-1003">Cell membrane</keyword>
<evidence type="ECO:0000256" key="11">
    <source>
        <dbReference type="SAM" id="MobiDB-lite"/>
    </source>
</evidence>
<evidence type="ECO:0000256" key="8">
    <source>
        <dbReference type="ARBA" id="ARBA00022989"/>
    </source>
</evidence>
<feature type="transmembrane region" description="Helical" evidence="12">
    <location>
        <begin position="16"/>
        <end position="37"/>
    </location>
</feature>
<protein>
    <submittedName>
        <fullName evidence="14">Transglycosylase domain-containing protein</fullName>
    </submittedName>
</protein>
<evidence type="ECO:0000256" key="5">
    <source>
        <dbReference type="ARBA" id="ARBA00022692"/>
    </source>
</evidence>
<evidence type="ECO:0000256" key="7">
    <source>
        <dbReference type="ARBA" id="ARBA00022984"/>
    </source>
</evidence>
<evidence type="ECO:0000313" key="14">
    <source>
        <dbReference type="EMBL" id="MBT1072931.1"/>
    </source>
</evidence>
<evidence type="ECO:0000256" key="6">
    <source>
        <dbReference type="ARBA" id="ARBA00022960"/>
    </source>
</evidence>
<evidence type="ECO:0000256" key="10">
    <source>
        <dbReference type="ARBA" id="ARBA00023316"/>
    </source>
</evidence>
<sequence length="642" mass="70292">MELHPQDSRTRFQRSLAIVVIAMLASALAAFGAFNYLSNKASALAGSLTGMNCVVSSVGPCFPWGIKASDITICSTSGEPLFEAKEIHSQVNLRRYLQKNSAQSDIFGTLYGDQIKLTLTRNDRGEWNSPQLAASRKIRGTAQEGIAFPRRLSFTNVTILVKTGAGESTRFYKSLEADLDPAKHSVSLKLSGDQESARITLIQGTAKQYHLHADNFSIALLAPVSTVHLPLANLAVTGNLTATTNDDKNFAIKGSGTLVTQGLRSPLISSKTVDGFHLPFDLKADLTGSGIENLAATISLAGERALVQGNIQGWDKPVIDLTTKFQNFSYDNAIDALPPSLRPSLPAIRLSGSMTGIFRIHLDMAEPDSLDYRFTGHTDRLGILNLGGEIDIKRLKGEFLHKVRMKPEKEIPILLSPENPDFIPYAKIPFSLKSAVMAAEDPRFFSHRGFSTRHIRGALVDNLKAGRVVRGASTISMQLAKNLFLSPERTLSRKLEEVLITVALEQNLDKKRMMEIYLNIIEWGDGIYGIGPASRYYFGKSPAKLSPVESAFLASIIARPKNWPTDPLSKVGRGWQEYLRVILCKMYRLGAANDDDLLNAGVSEARIEQMRHKETEAEQEDSIVTPPSPAIPPLLTDAVPAP</sequence>
<keyword evidence="4" id="KW-0808">Transferase</keyword>
<organism evidence="14 15">
    <name type="scientific">Pelotalea chapellei</name>
    <dbReference type="NCBI Taxonomy" id="44671"/>
    <lineage>
        <taxon>Bacteria</taxon>
        <taxon>Pseudomonadati</taxon>
        <taxon>Thermodesulfobacteriota</taxon>
        <taxon>Desulfuromonadia</taxon>
        <taxon>Geobacterales</taxon>
        <taxon>Geobacteraceae</taxon>
        <taxon>Pelotalea</taxon>
    </lineage>
</organism>
<dbReference type="EMBL" id="JAHDYS010000014">
    <property type="protein sequence ID" value="MBT1072931.1"/>
    <property type="molecule type" value="Genomic_DNA"/>
</dbReference>
<name>A0ABS5UBQ9_9BACT</name>
<keyword evidence="6" id="KW-0133">Cell shape</keyword>
<keyword evidence="3" id="KW-0328">Glycosyltransferase</keyword>
<keyword evidence="8 12" id="KW-1133">Transmembrane helix</keyword>
<dbReference type="InterPro" id="IPR001264">
    <property type="entry name" value="Glyco_trans_51"/>
</dbReference>
<dbReference type="InterPro" id="IPR023346">
    <property type="entry name" value="Lysozyme-like_dom_sf"/>
</dbReference>
<evidence type="ECO:0000256" key="4">
    <source>
        <dbReference type="ARBA" id="ARBA00022679"/>
    </source>
</evidence>
<keyword evidence="9 12" id="KW-0472">Membrane</keyword>
<dbReference type="PANTHER" id="PTHR30400:SF0">
    <property type="entry name" value="BIOSYNTHETIC PEPTIDOGLYCAN TRANSGLYCOSYLASE"/>
    <property type="match status" value="1"/>
</dbReference>
<dbReference type="PANTHER" id="PTHR30400">
    <property type="entry name" value="MONOFUNCTIONAL BIOSYNTHETIC PEPTIDOGLYCAN TRANSGLYCOSYLASE"/>
    <property type="match status" value="1"/>
</dbReference>
<keyword evidence="10" id="KW-0961">Cell wall biogenesis/degradation</keyword>
<evidence type="ECO:0000259" key="13">
    <source>
        <dbReference type="Pfam" id="PF00912"/>
    </source>
</evidence>